<dbReference type="AlphaFoldDB" id="A0A5C3KLN7"/>
<protein>
    <submittedName>
        <fullName evidence="2">Uncharacterized protein</fullName>
    </submittedName>
</protein>
<proteinExistence type="predicted"/>
<evidence type="ECO:0000313" key="2">
    <source>
        <dbReference type="EMBL" id="TFK21220.1"/>
    </source>
</evidence>
<accession>A0A5C3KLN7</accession>
<reference evidence="2 3" key="1">
    <citation type="journal article" date="2019" name="Nat. Ecol. Evol.">
        <title>Megaphylogeny resolves global patterns of mushroom evolution.</title>
        <authorList>
            <person name="Varga T."/>
            <person name="Krizsan K."/>
            <person name="Foldi C."/>
            <person name="Dima B."/>
            <person name="Sanchez-Garcia M."/>
            <person name="Sanchez-Ramirez S."/>
            <person name="Szollosi G.J."/>
            <person name="Szarkandi J.G."/>
            <person name="Papp V."/>
            <person name="Albert L."/>
            <person name="Andreopoulos W."/>
            <person name="Angelini C."/>
            <person name="Antonin V."/>
            <person name="Barry K.W."/>
            <person name="Bougher N.L."/>
            <person name="Buchanan P."/>
            <person name="Buyck B."/>
            <person name="Bense V."/>
            <person name="Catcheside P."/>
            <person name="Chovatia M."/>
            <person name="Cooper J."/>
            <person name="Damon W."/>
            <person name="Desjardin D."/>
            <person name="Finy P."/>
            <person name="Geml J."/>
            <person name="Haridas S."/>
            <person name="Hughes K."/>
            <person name="Justo A."/>
            <person name="Karasinski D."/>
            <person name="Kautmanova I."/>
            <person name="Kiss B."/>
            <person name="Kocsube S."/>
            <person name="Kotiranta H."/>
            <person name="LaButti K.M."/>
            <person name="Lechner B.E."/>
            <person name="Liimatainen K."/>
            <person name="Lipzen A."/>
            <person name="Lukacs Z."/>
            <person name="Mihaltcheva S."/>
            <person name="Morgado L.N."/>
            <person name="Niskanen T."/>
            <person name="Noordeloos M.E."/>
            <person name="Ohm R.A."/>
            <person name="Ortiz-Santana B."/>
            <person name="Ovrebo C."/>
            <person name="Racz N."/>
            <person name="Riley R."/>
            <person name="Savchenko A."/>
            <person name="Shiryaev A."/>
            <person name="Soop K."/>
            <person name="Spirin V."/>
            <person name="Szebenyi C."/>
            <person name="Tomsovsky M."/>
            <person name="Tulloss R.E."/>
            <person name="Uehling J."/>
            <person name="Grigoriev I.V."/>
            <person name="Vagvolgyi C."/>
            <person name="Papp T."/>
            <person name="Martin F.M."/>
            <person name="Miettinen O."/>
            <person name="Hibbett D.S."/>
            <person name="Nagy L.G."/>
        </authorList>
    </citation>
    <scope>NUCLEOTIDE SEQUENCE [LARGE SCALE GENOMIC DNA]</scope>
    <source>
        <strain evidence="2 3">CBS 121175</strain>
    </source>
</reference>
<organism evidence="2 3">
    <name type="scientific">Coprinopsis marcescibilis</name>
    <name type="common">Agaric fungus</name>
    <name type="synonym">Psathyrella marcescibilis</name>
    <dbReference type="NCBI Taxonomy" id="230819"/>
    <lineage>
        <taxon>Eukaryota</taxon>
        <taxon>Fungi</taxon>
        <taxon>Dikarya</taxon>
        <taxon>Basidiomycota</taxon>
        <taxon>Agaricomycotina</taxon>
        <taxon>Agaricomycetes</taxon>
        <taxon>Agaricomycetidae</taxon>
        <taxon>Agaricales</taxon>
        <taxon>Agaricineae</taxon>
        <taxon>Psathyrellaceae</taxon>
        <taxon>Coprinopsis</taxon>
    </lineage>
</organism>
<dbReference type="Proteomes" id="UP000307440">
    <property type="component" value="Unassembled WGS sequence"/>
</dbReference>
<gene>
    <name evidence="2" type="ORF">FA15DRAFT_707427</name>
</gene>
<name>A0A5C3KLN7_COPMA</name>
<evidence type="ECO:0000256" key="1">
    <source>
        <dbReference type="SAM" id="MobiDB-lite"/>
    </source>
</evidence>
<sequence>MDYDVQWQEARWSGPGDPLGVDVETPRYLPDNDRVPQPDVGQTFTDFWTVDPEDSIGPFTYPHYTSDSAAESLPESQTHFIWPSRPRNHLIQHSTPVAATRPIASTAQEQAQGAGKELSPGPYFGTLFDFASSLQRTVGGKLDGGVNGLYRLHYQHSTPGSSSTYHDYSFPPCFQVAAPIPRRLGFSSLAEALVDSRATKHSAATTPPEEHTPPVPPVAQVKLSKKPKRPKQDNTNKIAFAENAPSVE</sequence>
<dbReference type="EMBL" id="ML210275">
    <property type="protein sequence ID" value="TFK21220.1"/>
    <property type="molecule type" value="Genomic_DNA"/>
</dbReference>
<evidence type="ECO:0000313" key="3">
    <source>
        <dbReference type="Proteomes" id="UP000307440"/>
    </source>
</evidence>
<feature type="region of interest" description="Disordered" evidence="1">
    <location>
        <begin position="197"/>
        <end position="248"/>
    </location>
</feature>
<keyword evidence="3" id="KW-1185">Reference proteome</keyword>